<dbReference type="SUPFAM" id="SSF52402">
    <property type="entry name" value="Adenine nucleotide alpha hydrolases-like"/>
    <property type="match status" value="1"/>
</dbReference>
<proteinExistence type="predicted"/>
<dbReference type="RefSeq" id="WP_146510432.1">
    <property type="nucleotide sequence ID" value="NZ_SIHI01000005.1"/>
</dbReference>
<protein>
    <submittedName>
        <fullName evidence="2">ATP-binding region</fullName>
    </submittedName>
</protein>
<gene>
    <name evidence="2" type="ORF">KOR42_29230</name>
</gene>
<keyword evidence="2" id="KW-0547">Nucleotide-binding</keyword>
<organism evidence="2 3">
    <name type="scientific">Thalassoglobus neptunius</name>
    <dbReference type="NCBI Taxonomy" id="1938619"/>
    <lineage>
        <taxon>Bacteria</taxon>
        <taxon>Pseudomonadati</taxon>
        <taxon>Planctomycetota</taxon>
        <taxon>Planctomycetia</taxon>
        <taxon>Planctomycetales</taxon>
        <taxon>Planctomycetaceae</taxon>
        <taxon>Thalassoglobus</taxon>
    </lineage>
</organism>
<feature type="domain" description="Diphthamide synthase" evidence="1">
    <location>
        <begin position="7"/>
        <end position="214"/>
    </location>
</feature>
<dbReference type="InterPro" id="IPR014729">
    <property type="entry name" value="Rossmann-like_a/b/a_fold"/>
</dbReference>
<dbReference type="OrthoDB" id="3572539at2"/>
<dbReference type="CDD" id="cd01994">
    <property type="entry name" value="AANH_PF0828-like"/>
    <property type="match status" value="1"/>
</dbReference>
<evidence type="ECO:0000313" key="3">
    <source>
        <dbReference type="Proteomes" id="UP000317243"/>
    </source>
</evidence>
<evidence type="ECO:0000313" key="2">
    <source>
        <dbReference type="EMBL" id="TWT55295.1"/>
    </source>
</evidence>
<name>A0A5C5WZD7_9PLAN</name>
<comment type="caution">
    <text evidence="2">The sequence shown here is derived from an EMBL/GenBank/DDBJ whole genome shotgun (WGS) entry which is preliminary data.</text>
</comment>
<dbReference type="GO" id="GO:0005524">
    <property type="term" value="F:ATP binding"/>
    <property type="evidence" value="ECO:0007669"/>
    <property type="project" value="UniProtKB-KW"/>
</dbReference>
<dbReference type="Gene3D" id="3.40.50.620">
    <property type="entry name" value="HUPs"/>
    <property type="match status" value="1"/>
</dbReference>
<dbReference type="Proteomes" id="UP000317243">
    <property type="component" value="Unassembled WGS sequence"/>
</dbReference>
<dbReference type="InterPro" id="IPR002761">
    <property type="entry name" value="Diphthami_syn_dom"/>
</dbReference>
<dbReference type="EMBL" id="SIHI01000005">
    <property type="protein sequence ID" value="TWT55295.1"/>
    <property type="molecule type" value="Genomic_DNA"/>
</dbReference>
<reference evidence="2 3" key="1">
    <citation type="submission" date="2019-02" db="EMBL/GenBank/DDBJ databases">
        <title>Deep-cultivation of Planctomycetes and their phenomic and genomic characterization uncovers novel biology.</title>
        <authorList>
            <person name="Wiegand S."/>
            <person name="Jogler M."/>
            <person name="Boedeker C."/>
            <person name="Pinto D."/>
            <person name="Vollmers J."/>
            <person name="Rivas-Marin E."/>
            <person name="Kohn T."/>
            <person name="Peeters S.H."/>
            <person name="Heuer A."/>
            <person name="Rast P."/>
            <person name="Oberbeckmann S."/>
            <person name="Bunk B."/>
            <person name="Jeske O."/>
            <person name="Meyerdierks A."/>
            <person name="Storesund J.E."/>
            <person name="Kallscheuer N."/>
            <person name="Luecker S."/>
            <person name="Lage O.M."/>
            <person name="Pohl T."/>
            <person name="Merkel B.J."/>
            <person name="Hornburger P."/>
            <person name="Mueller R.-W."/>
            <person name="Bruemmer F."/>
            <person name="Labrenz M."/>
            <person name="Spormann A.M."/>
            <person name="Op Den Camp H."/>
            <person name="Overmann J."/>
            <person name="Amann R."/>
            <person name="Jetten M.S.M."/>
            <person name="Mascher T."/>
            <person name="Medema M.H."/>
            <person name="Devos D.P."/>
            <person name="Kaster A.-K."/>
            <person name="Ovreas L."/>
            <person name="Rohde M."/>
            <person name="Galperin M.Y."/>
            <person name="Jogler C."/>
        </authorList>
    </citation>
    <scope>NUCLEOTIDE SEQUENCE [LARGE SCALE GENOMIC DNA]</scope>
    <source>
        <strain evidence="2 3">KOR42</strain>
    </source>
</reference>
<dbReference type="AlphaFoldDB" id="A0A5C5WZD7"/>
<keyword evidence="3" id="KW-1185">Reference proteome</keyword>
<accession>A0A5C5WZD7</accession>
<evidence type="ECO:0000259" key="1">
    <source>
        <dbReference type="Pfam" id="PF01902"/>
    </source>
</evidence>
<dbReference type="Pfam" id="PF01902">
    <property type="entry name" value="Diphthami_syn_2"/>
    <property type="match status" value="1"/>
</dbReference>
<keyword evidence="2" id="KW-0067">ATP-binding</keyword>
<dbReference type="Gene3D" id="3.90.1490.10">
    <property type="entry name" value="putative n-type atp pyrophosphatase, domain 2"/>
    <property type="match status" value="1"/>
</dbReference>
<sequence length="233" mass="26637">MSRPCILSWSGGKDCALALDALQQRSDYEVVSLLTTFTRDVDRVSMHGVQRELIQEQARKLRLPLDEVWIDPQCDNARYEAAMQTALSQWREKDVSVVAFGDLFLQEVRDYRDRLVEQAGMSAIYPVWKRDTTELAHEFVERGFRAVTCCVDTKRLPEEFCGRQFDISFLNDLPDSIDPCGENGEFHTLLVDAPQMDASLPIEFGKLHYDRQFVFREITLSHHQSATAGASTI</sequence>